<keyword evidence="2" id="KW-1185">Reference proteome</keyword>
<dbReference type="RefSeq" id="WP_062127791.1">
    <property type="nucleotide sequence ID" value="NZ_BAZW01000053.1"/>
</dbReference>
<sequence>MYVTRMEIPLVAIADIMETWTIPAEAWDLEGKAYVFRVDAPTVLGDKIYYGVGRRALDANIPLTGMHTIVLDYPSLTNPRYIRSDKGDGNTNGYRGSNMHAYDGYVYQANRALEGNTTMILRLKDGVYDDSWAFDVTAALGEAFNTNNWYHAGGGICYMSAQFPNAGDENNQWGVVRIDLNNQTAIKMNVPMSNLFGYQNGVSIDGQFYMAVSPVGSAGESDPFVYIFDIESTDPNAFTTGLELDKGNIFVEGIF</sequence>
<reference evidence="1 2" key="1">
    <citation type="journal article" date="2015" name="Microbes Environ.">
        <title>Distribution and evolution of nitrogen fixation genes in the phylum bacteroidetes.</title>
        <authorList>
            <person name="Inoue J."/>
            <person name="Oshima K."/>
            <person name="Suda W."/>
            <person name="Sakamoto M."/>
            <person name="Iino T."/>
            <person name="Noda S."/>
            <person name="Hongoh Y."/>
            <person name="Hattori M."/>
            <person name="Ohkuma M."/>
        </authorList>
    </citation>
    <scope>NUCLEOTIDE SEQUENCE [LARGE SCALE GENOMIC DNA]</scope>
    <source>
        <strain evidence="1">JCM 15548</strain>
    </source>
</reference>
<comment type="caution">
    <text evidence="1">The sequence shown here is derived from an EMBL/GenBank/DDBJ whole genome shotgun (WGS) entry which is preliminary data.</text>
</comment>
<evidence type="ECO:0000313" key="1">
    <source>
        <dbReference type="EMBL" id="GAO31593.1"/>
    </source>
</evidence>
<dbReference type="EMBL" id="BAZW01000053">
    <property type="protein sequence ID" value="GAO31593.1"/>
    <property type="molecule type" value="Genomic_DNA"/>
</dbReference>
<name>A0A0E9M1X5_9BACT</name>
<dbReference type="Proteomes" id="UP000032900">
    <property type="component" value="Unassembled WGS sequence"/>
</dbReference>
<proteinExistence type="predicted"/>
<organism evidence="1 2">
    <name type="scientific">Geofilum rubicundum JCM 15548</name>
    <dbReference type="NCBI Taxonomy" id="1236989"/>
    <lineage>
        <taxon>Bacteria</taxon>
        <taxon>Pseudomonadati</taxon>
        <taxon>Bacteroidota</taxon>
        <taxon>Bacteroidia</taxon>
        <taxon>Marinilabiliales</taxon>
        <taxon>Marinilabiliaceae</taxon>
        <taxon>Geofilum</taxon>
    </lineage>
</organism>
<dbReference type="STRING" id="1236989.JCM15548_13969"/>
<evidence type="ECO:0000313" key="2">
    <source>
        <dbReference type="Proteomes" id="UP000032900"/>
    </source>
</evidence>
<accession>A0A0E9M1X5</accession>
<protein>
    <submittedName>
        <fullName evidence="1">Uncharacterized protein</fullName>
    </submittedName>
</protein>
<gene>
    <name evidence="1" type="ORF">JCM15548_13969</name>
</gene>
<dbReference type="AlphaFoldDB" id="A0A0E9M1X5"/>
<dbReference type="OrthoDB" id="1122951at2"/>